<dbReference type="CDD" id="cd02540">
    <property type="entry name" value="GT2_GlmU_N_bac"/>
    <property type="match status" value="1"/>
</dbReference>
<gene>
    <name evidence="10" type="ORF">LZ24_02600</name>
</gene>
<dbReference type="Proteomes" id="UP000318307">
    <property type="component" value="Unassembled WGS sequence"/>
</dbReference>
<evidence type="ECO:0000259" key="9">
    <source>
        <dbReference type="Pfam" id="PF12804"/>
    </source>
</evidence>
<feature type="domain" description="MobA-like NTP transferase" evidence="9">
    <location>
        <begin position="48"/>
        <end position="171"/>
    </location>
</feature>
<comment type="caution">
    <text evidence="10">The sequence shown here is derived from an EMBL/GenBank/DDBJ whole genome shotgun (WGS) entry which is preliminary data.</text>
</comment>
<dbReference type="PANTHER" id="PTHR43584">
    <property type="entry name" value="NUCLEOTIDYL TRANSFERASE"/>
    <property type="match status" value="1"/>
</dbReference>
<evidence type="ECO:0000256" key="5">
    <source>
        <dbReference type="ARBA" id="ARBA00023315"/>
    </source>
</evidence>
<dbReference type="GO" id="GO:0019134">
    <property type="term" value="F:glucosamine-1-phosphate N-acetyltransferase activity"/>
    <property type="evidence" value="ECO:0007669"/>
    <property type="project" value="UniProtKB-EC"/>
</dbReference>
<evidence type="ECO:0000256" key="6">
    <source>
        <dbReference type="ARBA" id="ARBA00048247"/>
    </source>
</evidence>
<comment type="similarity">
    <text evidence="1">In the C-terminal section; belongs to the transferase hexapeptide repeat family.</text>
</comment>
<evidence type="ECO:0000256" key="2">
    <source>
        <dbReference type="ARBA" id="ARBA00007947"/>
    </source>
</evidence>
<name>A0A562RGL4_9BACT</name>
<evidence type="ECO:0000313" key="11">
    <source>
        <dbReference type="Proteomes" id="UP000318307"/>
    </source>
</evidence>
<organism evidence="10 11">
    <name type="scientific">Desulfobotulus alkaliphilus</name>
    <dbReference type="NCBI Taxonomy" id="622671"/>
    <lineage>
        <taxon>Bacteria</taxon>
        <taxon>Pseudomonadati</taxon>
        <taxon>Thermodesulfobacteriota</taxon>
        <taxon>Desulfobacteria</taxon>
        <taxon>Desulfobacterales</taxon>
        <taxon>Desulfobacteraceae</taxon>
        <taxon>Desulfobotulus</taxon>
    </lineage>
</organism>
<evidence type="ECO:0000256" key="8">
    <source>
        <dbReference type="ARBA" id="ARBA00049628"/>
    </source>
</evidence>
<dbReference type="PANTHER" id="PTHR43584:SF3">
    <property type="entry name" value="BIFUNCTIONAL PROTEIN GLMU"/>
    <property type="match status" value="1"/>
</dbReference>
<keyword evidence="4" id="KW-0548">Nucleotidyltransferase</keyword>
<dbReference type="EMBL" id="VLLC01000022">
    <property type="protein sequence ID" value="TWI68225.1"/>
    <property type="molecule type" value="Genomic_DNA"/>
</dbReference>
<accession>A0A562RGL4</accession>
<keyword evidence="5" id="KW-0012">Acyltransferase</keyword>
<comment type="function">
    <text evidence="8">Catalyzes the last two sequential reactions in the de novo biosynthetic pathway for UDP-N-acetylglucosamine (UDP-GlcNAc). The C-terminal domain catalyzes the transfer of acetyl group from acetyl coenzyme A to glucosamine-1-phosphate (GlcN-1-P) to produce N-acetylglucosamine-1-phosphate (GlcNAc-1-P), which is converted into UDP-GlcNAc by the transfer of uridine 5-monophosphate (from uridine 5-triphosphate), a reaction catalyzed by the N-terminal domain.</text>
</comment>
<evidence type="ECO:0000256" key="4">
    <source>
        <dbReference type="ARBA" id="ARBA00022695"/>
    </source>
</evidence>
<keyword evidence="11" id="KW-1185">Reference proteome</keyword>
<dbReference type="AlphaFoldDB" id="A0A562RGL4"/>
<evidence type="ECO:0000256" key="3">
    <source>
        <dbReference type="ARBA" id="ARBA00022679"/>
    </source>
</evidence>
<dbReference type="GO" id="GO:0003977">
    <property type="term" value="F:UDP-N-acetylglucosamine diphosphorylase activity"/>
    <property type="evidence" value="ECO:0007669"/>
    <property type="project" value="UniProtKB-EC"/>
</dbReference>
<protein>
    <submittedName>
        <fullName evidence="10">Bifunctional UDP-N-acetylglucosamine pyrophosphorylase/glucosamine-1-phosphate N-acetyltransferase</fullName>
    </submittedName>
</protein>
<proteinExistence type="inferred from homology"/>
<reference evidence="10 11" key="1">
    <citation type="submission" date="2019-07" db="EMBL/GenBank/DDBJ databases">
        <title>Genome sequencing of 100 strains of the haloalkaliphilic chemolithoautotrophic sulfur-oxidizing bacterium Thioalkalivibrio.</title>
        <authorList>
            <person name="Muyzer G."/>
        </authorList>
    </citation>
    <scope>NUCLEOTIDE SEQUENCE [LARGE SCALE GENOMIC DNA]</scope>
    <source>
        <strain evidence="10 11">ASO4-4</strain>
    </source>
</reference>
<dbReference type="Pfam" id="PF12804">
    <property type="entry name" value="NTP_transf_3"/>
    <property type="match status" value="1"/>
</dbReference>
<dbReference type="InterPro" id="IPR029044">
    <property type="entry name" value="Nucleotide-diphossugar_trans"/>
</dbReference>
<dbReference type="InterPro" id="IPR050065">
    <property type="entry name" value="GlmU-like"/>
</dbReference>
<comment type="catalytic activity">
    <reaction evidence="7">
        <text>N-acetyl-alpha-D-glucosamine 1-phosphate + UTP + H(+) = UDP-N-acetyl-alpha-D-glucosamine + diphosphate</text>
        <dbReference type="Rhea" id="RHEA:13509"/>
        <dbReference type="ChEBI" id="CHEBI:15378"/>
        <dbReference type="ChEBI" id="CHEBI:33019"/>
        <dbReference type="ChEBI" id="CHEBI:46398"/>
        <dbReference type="ChEBI" id="CHEBI:57705"/>
        <dbReference type="ChEBI" id="CHEBI:57776"/>
        <dbReference type="EC" id="2.7.7.23"/>
    </reaction>
</comment>
<dbReference type="SUPFAM" id="SSF53448">
    <property type="entry name" value="Nucleotide-diphospho-sugar transferases"/>
    <property type="match status" value="1"/>
</dbReference>
<sequence>MIFKGFTFVKRGASTIMGFAPFSWALPLFHGRGCPERGRMEDFRGLAVVILAAGKGTRMRSDLAKVLHPVGGVPMIVRVAESVQALEPEKCIVVVGHQADAVTSLLRDYSFSFALQKKQLGTGHAVASAMPFIPPDCQQVLVLCGDTPLIRTQTLERLCRHHSEEQAALTLLAVHLEDPHGYGRIVCDPEGRVQAIVEEKDASPEEKRIRHVNAGFYCFDRSFLAREIAGLDRDNSQGEYYLTDLLAVARGAGERVACVTADFPEEVMGINSPENLEVANLLMGKAAGLNQFP</sequence>
<comment type="similarity">
    <text evidence="2">In the N-terminal section; belongs to the N-acetylglucosamine-1-phosphate uridyltransferase family.</text>
</comment>
<evidence type="ECO:0000256" key="7">
    <source>
        <dbReference type="ARBA" id="ARBA00048493"/>
    </source>
</evidence>
<comment type="catalytic activity">
    <reaction evidence="6">
        <text>alpha-D-glucosamine 1-phosphate + acetyl-CoA = N-acetyl-alpha-D-glucosamine 1-phosphate + CoA + H(+)</text>
        <dbReference type="Rhea" id="RHEA:13725"/>
        <dbReference type="ChEBI" id="CHEBI:15378"/>
        <dbReference type="ChEBI" id="CHEBI:57287"/>
        <dbReference type="ChEBI" id="CHEBI:57288"/>
        <dbReference type="ChEBI" id="CHEBI:57776"/>
        <dbReference type="ChEBI" id="CHEBI:58516"/>
        <dbReference type="EC" id="2.3.1.157"/>
    </reaction>
</comment>
<dbReference type="Gene3D" id="3.90.550.10">
    <property type="entry name" value="Spore Coat Polysaccharide Biosynthesis Protein SpsA, Chain A"/>
    <property type="match status" value="1"/>
</dbReference>
<keyword evidence="3 10" id="KW-0808">Transferase</keyword>
<dbReference type="InterPro" id="IPR025877">
    <property type="entry name" value="MobA-like_NTP_Trfase"/>
</dbReference>
<evidence type="ECO:0000256" key="1">
    <source>
        <dbReference type="ARBA" id="ARBA00007707"/>
    </source>
</evidence>
<evidence type="ECO:0000313" key="10">
    <source>
        <dbReference type="EMBL" id="TWI68225.1"/>
    </source>
</evidence>